<comment type="caution">
    <text evidence="1">The sequence shown here is derived from an EMBL/GenBank/DDBJ whole genome shotgun (WGS) entry which is preliminary data.</text>
</comment>
<evidence type="ECO:0000313" key="1">
    <source>
        <dbReference type="EMBL" id="KAE9259312.1"/>
    </source>
</evidence>
<protein>
    <submittedName>
        <fullName evidence="1">Uncharacterized protein</fullName>
    </submittedName>
</protein>
<dbReference type="AlphaFoldDB" id="A0A6G0PX37"/>
<dbReference type="Proteomes" id="UP000486351">
    <property type="component" value="Unassembled WGS sequence"/>
</dbReference>
<feature type="non-terminal residue" evidence="1">
    <location>
        <position position="99"/>
    </location>
</feature>
<organism evidence="1 2">
    <name type="scientific">Phytophthora fragariae</name>
    <dbReference type="NCBI Taxonomy" id="53985"/>
    <lineage>
        <taxon>Eukaryota</taxon>
        <taxon>Sar</taxon>
        <taxon>Stramenopiles</taxon>
        <taxon>Oomycota</taxon>
        <taxon>Peronosporomycetes</taxon>
        <taxon>Peronosporales</taxon>
        <taxon>Peronosporaceae</taxon>
        <taxon>Phytophthora</taxon>
    </lineage>
</organism>
<name>A0A6G0PX37_9STRA</name>
<reference evidence="1 2" key="1">
    <citation type="submission" date="2018-09" db="EMBL/GenBank/DDBJ databases">
        <title>Genomic investigation of the strawberry pathogen Phytophthora fragariae indicates pathogenicity is determined by transcriptional variation in three key races.</title>
        <authorList>
            <person name="Adams T.M."/>
            <person name="Armitage A.D."/>
            <person name="Sobczyk M.K."/>
            <person name="Bates H.J."/>
            <person name="Dunwell J.M."/>
            <person name="Nellist C.F."/>
            <person name="Harrison R.J."/>
        </authorList>
    </citation>
    <scope>NUCLEOTIDE SEQUENCE [LARGE SCALE GENOMIC DNA]</scope>
    <source>
        <strain evidence="1 2">NOV-77</strain>
    </source>
</reference>
<sequence>MDTLRHVCSEIGFINEVSIASLDDDLLRLRSNSVDDLGLTRIRNPKKGFGPAQHGIVSLVTGLFLGGHIASKGESVVDVVKILQRSLCGATTDSQIRLP</sequence>
<proteinExistence type="predicted"/>
<accession>A0A6G0PX37</accession>
<evidence type="ECO:0000313" key="2">
    <source>
        <dbReference type="Proteomes" id="UP000486351"/>
    </source>
</evidence>
<gene>
    <name evidence="1" type="ORF">PF008_g33398</name>
</gene>
<dbReference type="EMBL" id="QXFY01012363">
    <property type="protein sequence ID" value="KAE9259312.1"/>
    <property type="molecule type" value="Genomic_DNA"/>
</dbReference>